<evidence type="ECO:0000313" key="1">
    <source>
        <dbReference type="Proteomes" id="UP000694866"/>
    </source>
</evidence>
<protein>
    <submittedName>
        <fullName evidence="2">Uncharacterized protein</fullName>
    </submittedName>
</protein>
<dbReference type="Proteomes" id="UP000694866">
    <property type="component" value="Unplaced"/>
</dbReference>
<proteinExistence type="predicted"/>
<dbReference type="KEGG" id="fas:105273023"/>
<accession>A0A9R1U9S4</accession>
<gene>
    <name evidence="2" type="primary">LOC105273023</name>
</gene>
<dbReference type="RefSeq" id="XP_011313559.1">
    <property type="nucleotide sequence ID" value="XM_011315257.1"/>
</dbReference>
<evidence type="ECO:0000313" key="2">
    <source>
        <dbReference type="RefSeq" id="XP_011313559.1"/>
    </source>
</evidence>
<organism evidence="1 2">
    <name type="scientific">Fopius arisanus</name>
    <dbReference type="NCBI Taxonomy" id="64838"/>
    <lineage>
        <taxon>Eukaryota</taxon>
        <taxon>Metazoa</taxon>
        <taxon>Ecdysozoa</taxon>
        <taxon>Arthropoda</taxon>
        <taxon>Hexapoda</taxon>
        <taxon>Insecta</taxon>
        <taxon>Pterygota</taxon>
        <taxon>Neoptera</taxon>
        <taxon>Endopterygota</taxon>
        <taxon>Hymenoptera</taxon>
        <taxon>Apocrita</taxon>
        <taxon>Ichneumonoidea</taxon>
        <taxon>Braconidae</taxon>
        <taxon>Opiinae</taxon>
        <taxon>Fopius</taxon>
    </lineage>
</organism>
<reference evidence="2" key="1">
    <citation type="submission" date="2025-08" db="UniProtKB">
        <authorList>
            <consortium name="RefSeq"/>
        </authorList>
    </citation>
    <scope>IDENTIFICATION</scope>
    <source>
        <strain evidence="2">USDA-PBARC FA_bdor</strain>
        <tissue evidence="2">Whole organism</tissue>
    </source>
</reference>
<dbReference type="InterPro" id="IPR009003">
    <property type="entry name" value="Peptidase_S1_PA"/>
</dbReference>
<name>A0A9R1U9S4_9HYME</name>
<sequence length="152" mass="16786">MPDSIAIQLGCTSVHNCSTPLIPAFKNYSEKVKSLILLGLNVPAEFSHTIQTIPFGFTMDYMTSICTYVGLNGHSGQVYSMSVKISDRASCLTRVPVPEFHLCFEDLDSSVILPDKTLGGSIICRERLVGMMSMYSFLHKTGPHRMYDLTVA</sequence>
<dbReference type="AlphaFoldDB" id="A0A9R1U9S4"/>
<dbReference type="GeneID" id="105273023"/>
<keyword evidence="1" id="KW-1185">Reference proteome</keyword>
<dbReference type="OrthoDB" id="10059102at2759"/>
<dbReference type="SUPFAM" id="SSF50494">
    <property type="entry name" value="Trypsin-like serine proteases"/>
    <property type="match status" value="1"/>
</dbReference>